<evidence type="ECO:0000313" key="1">
    <source>
        <dbReference type="EMBL" id="OOP56844.1"/>
    </source>
</evidence>
<dbReference type="SMART" id="SM01322">
    <property type="entry name" value="YaeQ"/>
    <property type="match status" value="1"/>
</dbReference>
<dbReference type="PIRSF" id="PIRSF011484">
    <property type="entry name" value="YaeQ"/>
    <property type="match status" value="1"/>
</dbReference>
<evidence type="ECO:0000313" key="2">
    <source>
        <dbReference type="Proteomes" id="UP000189681"/>
    </source>
</evidence>
<dbReference type="AlphaFoldDB" id="A0A1V4AUN8"/>
<accession>A0A1V4AUN8</accession>
<dbReference type="EMBL" id="AYTS01000060">
    <property type="protein sequence ID" value="OOP56844.1"/>
    <property type="molecule type" value="Genomic_DNA"/>
</dbReference>
<gene>
    <name evidence="1" type="ORF">AYP45_06800</name>
</gene>
<dbReference type="Gene3D" id="3.10.640.10">
    <property type="entry name" value="Restriction endonuclease-like alpha-beta roll domain"/>
    <property type="match status" value="1"/>
</dbReference>
<sequence length="182" mass="20862">MAIKATIFKITLNIANIDRNYFHDHKLTIARHPSENDVRMMARLVAFVLNAHEDLVFTQGVSRGDEPDLWQKDLCGNIEVWIEIGQPDEKQIRKACVRAKEVIIYTYSGNSANAWWKKISPDVHRFKNLSVINLPSESIQEMAALAQRTMDLPCTIQEGEVWISVGDKTVKICPIKWKKQES</sequence>
<dbReference type="Proteomes" id="UP000189681">
    <property type="component" value="Unassembled WGS sequence"/>
</dbReference>
<organism evidence="1 2">
    <name type="scientific">Candidatus Brocadia carolinensis</name>
    <dbReference type="NCBI Taxonomy" id="1004156"/>
    <lineage>
        <taxon>Bacteria</taxon>
        <taxon>Pseudomonadati</taxon>
        <taxon>Planctomycetota</taxon>
        <taxon>Candidatus Brocadiia</taxon>
        <taxon>Candidatus Brocadiales</taxon>
        <taxon>Candidatus Brocadiaceae</taxon>
        <taxon>Candidatus Brocadia</taxon>
    </lineage>
</organism>
<dbReference type="CDD" id="cd22368">
    <property type="entry name" value="YaeQ-like"/>
    <property type="match status" value="1"/>
</dbReference>
<name>A0A1V4AUN8_9BACT</name>
<dbReference type="Pfam" id="PF07152">
    <property type="entry name" value="YaeQ"/>
    <property type="match status" value="1"/>
</dbReference>
<evidence type="ECO:0008006" key="3">
    <source>
        <dbReference type="Google" id="ProtNLM"/>
    </source>
</evidence>
<proteinExistence type="predicted"/>
<comment type="caution">
    <text evidence="1">The sequence shown here is derived from an EMBL/GenBank/DDBJ whole genome shotgun (WGS) entry which is preliminary data.</text>
</comment>
<dbReference type="PANTHER" id="PTHR38784">
    <property type="entry name" value="SUCROSE PHOSPHORYLASE"/>
    <property type="match status" value="1"/>
</dbReference>
<dbReference type="SUPFAM" id="SSF52980">
    <property type="entry name" value="Restriction endonuclease-like"/>
    <property type="match status" value="1"/>
</dbReference>
<dbReference type="PANTHER" id="PTHR38784:SF1">
    <property type="entry name" value="SUCROSE PHOSPHORYLASE"/>
    <property type="match status" value="1"/>
</dbReference>
<dbReference type="InterPro" id="IPR038590">
    <property type="entry name" value="YaeQ_sf"/>
</dbReference>
<dbReference type="InterPro" id="IPR011335">
    <property type="entry name" value="Restrct_endonuc-II-like"/>
</dbReference>
<protein>
    <recommendedName>
        <fullName evidence="3">YaeQ family protein</fullName>
    </recommendedName>
</protein>
<dbReference type="STRING" id="1004156.AYP45_06800"/>
<reference evidence="1 2" key="1">
    <citation type="journal article" date="2017" name="Water Res.">
        <title>Discovery and metagenomic analysis of an anammox bacterial enrichment related to Candidatus "Brocadia caroliniensis" in a full-scale glycerol-fed nitritation-denitritation separate centrate treatment process.</title>
        <authorList>
            <person name="Park H."/>
            <person name="Brotto A.C."/>
            <person name="van Loosdrecht M.C."/>
            <person name="Chandran K."/>
        </authorList>
    </citation>
    <scope>NUCLEOTIDE SEQUENCE [LARGE SCALE GENOMIC DNA]</scope>
    <source>
        <strain evidence="1">26THWARD</strain>
    </source>
</reference>
<dbReference type="InterPro" id="IPR009822">
    <property type="entry name" value="YaeQ"/>
</dbReference>